<comment type="caution">
    <text evidence="1">The sequence shown here is derived from an EMBL/GenBank/DDBJ whole genome shotgun (WGS) entry which is preliminary data.</text>
</comment>
<reference evidence="1" key="1">
    <citation type="submission" date="2023-07" db="EMBL/GenBank/DDBJ databases">
        <title>draft genome sequence of fig (Ficus carica).</title>
        <authorList>
            <person name="Takahashi T."/>
            <person name="Nishimura K."/>
        </authorList>
    </citation>
    <scope>NUCLEOTIDE SEQUENCE</scope>
</reference>
<protein>
    <submittedName>
        <fullName evidence="1">Uncharacterized protein</fullName>
    </submittedName>
</protein>
<evidence type="ECO:0000313" key="1">
    <source>
        <dbReference type="EMBL" id="GMN63513.1"/>
    </source>
</evidence>
<dbReference type="EMBL" id="BTGU01000151">
    <property type="protein sequence ID" value="GMN63513.1"/>
    <property type="molecule type" value="Genomic_DNA"/>
</dbReference>
<dbReference type="Proteomes" id="UP001187192">
    <property type="component" value="Unassembled WGS sequence"/>
</dbReference>
<organism evidence="1 2">
    <name type="scientific">Ficus carica</name>
    <name type="common">Common fig</name>
    <dbReference type="NCBI Taxonomy" id="3494"/>
    <lineage>
        <taxon>Eukaryota</taxon>
        <taxon>Viridiplantae</taxon>
        <taxon>Streptophyta</taxon>
        <taxon>Embryophyta</taxon>
        <taxon>Tracheophyta</taxon>
        <taxon>Spermatophyta</taxon>
        <taxon>Magnoliopsida</taxon>
        <taxon>eudicotyledons</taxon>
        <taxon>Gunneridae</taxon>
        <taxon>Pentapetalae</taxon>
        <taxon>rosids</taxon>
        <taxon>fabids</taxon>
        <taxon>Rosales</taxon>
        <taxon>Moraceae</taxon>
        <taxon>Ficeae</taxon>
        <taxon>Ficus</taxon>
    </lineage>
</organism>
<keyword evidence="2" id="KW-1185">Reference proteome</keyword>
<name>A0AA88J2L3_FICCA</name>
<gene>
    <name evidence="1" type="ORF">TIFTF001_032602</name>
</gene>
<accession>A0AA88J2L3</accession>
<evidence type="ECO:0000313" key="2">
    <source>
        <dbReference type="Proteomes" id="UP001187192"/>
    </source>
</evidence>
<sequence>MDGGGTRDVLEMENSVGGSWFCLELGGANLGLERAVFWGRKFEKYLAESALEWPAHWGEFLGEIWFNKVEMKGHFHLSFP</sequence>
<dbReference type="AlphaFoldDB" id="A0AA88J2L3"/>
<proteinExistence type="predicted"/>